<dbReference type="STRING" id="867903.ThesuDRAFT_00042"/>
<sequence>MPRMSWRAAASLGVALLAGTTAYLIYLDATASLPVVVATRPLRAPLNVEADMVSVVPLPAAAVHPRAVGDPSRVIGHVLRRDVEAGEPLLEADVVAGEGAGLSAFLEEHQQAFFIPTRLEQGLGGAVEPGDRVDVIFVGGEGPGAVARTLLENLPVLQVRDEEGRRYEDGRPLGVLVGVTPAEAERLAYALTYGRVYLALAPAGGAAGGGSGVTWDNLFLFPDDLKSTGSAATPATGPAAGSPPAPPARPVPPPQGAVPPPGAGPAETPPLEPGEGSAEASGPEPAIPLVDPQWMEEGADGP</sequence>
<reference evidence="3" key="2">
    <citation type="submission" date="2012-10" db="EMBL/GenBank/DDBJ databases">
        <title>Improved high-quality draft of Thermaerobacter subterraneus C21, DSM 13965.</title>
        <authorList>
            <consortium name="DOE Joint Genome Institute"/>
            <person name="Eisen J."/>
            <person name="Huntemann M."/>
            <person name="Wei C.-L."/>
            <person name="Han J."/>
            <person name="Detter J.C."/>
            <person name="Han C."/>
            <person name="Tapia R."/>
            <person name="Chen A."/>
            <person name="Kyrpides N."/>
            <person name="Mavromatis K."/>
            <person name="Markowitz V."/>
            <person name="Szeto E."/>
            <person name="Ivanova N."/>
            <person name="Mikhailova N."/>
            <person name="Ovchinnikova G."/>
            <person name="Pagani I."/>
            <person name="Pati A."/>
            <person name="Goodwin L."/>
            <person name="Nordberg H.P."/>
            <person name="Cantor M.N."/>
            <person name="Hua S.X."/>
            <person name="Woyke T."/>
            <person name="Eisen J."/>
            <person name="Klenk H.-P."/>
        </authorList>
    </citation>
    <scope>NUCLEOTIDE SEQUENCE [LARGE SCALE GENOMIC DNA]</scope>
    <source>
        <strain evidence="3">DSM 13965</strain>
    </source>
</reference>
<dbReference type="Pfam" id="PF08666">
    <property type="entry name" value="SAF"/>
    <property type="match status" value="1"/>
</dbReference>
<feature type="compositionally biased region" description="Pro residues" evidence="1">
    <location>
        <begin position="241"/>
        <end position="272"/>
    </location>
</feature>
<dbReference type="InterPro" id="IPR017592">
    <property type="entry name" value="Pilus_assmbl_Flp-typ_CpaB"/>
</dbReference>
<dbReference type="InterPro" id="IPR013974">
    <property type="entry name" value="SAF"/>
</dbReference>
<proteinExistence type="predicted"/>
<protein>
    <submittedName>
        <fullName evidence="3">Flp pilus assembly protein CpaB</fullName>
    </submittedName>
</protein>
<dbReference type="eggNOG" id="COG3745">
    <property type="taxonomic scope" value="Bacteria"/>
</dbReference>
<comment type="caution">
    <text evidence="3">The sequence shown here is derived from an EMBL/GenBank/DDBJ whole genome shotgun (WGS) entry which is preliminary data.</text>
</comment>
<accession>K6PYI0</accession>
<feature type="compositionally biased region" description="Low complexity" evidence="1">
    <location>
        <begin position="229"/>
        <end position="240"/>
    </location>
</feature>
<dbReference type="InterPro" id="IPR031571">
    <property type="entry name" value="RcpC_dom"/>
</dbReference>
<dbReference type="AlphaFoldDB" id="K6PYI0"/>
<dbReference type="Proteomes" id="UP000005710">
    <property type="component" value="Unassembled WGS sequence"/>
</dbReference>
<name>K6PYI0_9FIRM</name>
<feature type="domain" description="SAF" evidence="2">
    <location>
        <begin position="33"/>
        <end position="95"/>
    </location>
</feature>
<evidence type="ECO:0000256" key="1">
    <source>
        <dbReference type="SAM" id="MobiDB-lite"/>
    </source>
</evidence>
<evidence type="ECO:0000313" key="4">
    <source>
        <dbReference type="Proteomes" id="UP000005710"/>
    </source>
</evidence>
<dbReference type="HOGENOM" id="CLU_921136_0_0_9"/>
<reference evidence="3" key="1">
    <citation type="submission" date="2010-10" db="EMBL/GenBank/DDBJ databases">
        <authorList>
            <consortium name="US DOE Joint Genome Institute (JGI-PGF)"/>
            <person name="Lucas S."/>
            <person name="Copeland A."/>
            <person name="Lapidus A."/>
            <person name="Bruce D."/>
            <person name="Goodwin L."/>
            <person name="Pitluck S."/>
            <person name="Kyrpides N."/>
            <person name="Mavromatis K."/>
            <person name="Detter J.C."/>
            <person name="Han C."/>
            <person name="Land M."/>
            <person name="Hauser L."/>
            <person name="Markowitz V."/>
            <person name="Cheng J.-F."/>
            <person name="Hugenholtz P."/>
            <person name="Woyke T."/>
            <person name="Wu D."/>
            <person name="Pukall R."/>
            <person name="Wahrenburg C."/>
            <person name="Brambilla E."/>
            <person name="Klenk H.-P."/>
            <person name="Eisen J.A."/>
        </authorList>
    </citation>
    <scope>NUCLEOTIDE SEQUENCE [LARGE SCALE GENOMIC DNA]</scope>
    <source>
        <strain evidence="3">DSM 13965</strain>
    </source>
</reference>
<dbReference type="Gene3D" id="3.90.1210.10">
    <property type="entry name" value="Antifreeze-like/N-acetylneuraminic acid synthase C-terminal domain"/>
    <property type="match status" value="1"/>
</dbReference>
<feature type="region of interest" description="Disordered" evidence="1">
    <location>
        <begin position="229"/>
        <end position="302"/>
    </location>
</feature>
<keyword evidence="4" id="KW-1185">Reference proteome</keyword>
<evidence type="ECO:0000259" key="2">
    <source>
        <dbReference type="SMART" id="SM00858"/>
    </source>
</evidence>
<dbReference type="Pfam" id="PF16976">
    <property type="entry name" value="RcpC"/>
    <property type="match status" value="1"/>
</dbReference>
<dbReference type="NCBIfam" id="TIGR03177">
    <property type="entry name" value="pilus_cpaB"/>
    <property type="match status" value="1"/>
</dbReference>
<dbReference type="OrthoDB" id="2037472at2"/>
<gene>
    <name evidence="3" type="ORF">ThesuDRAFT_00042</name>
</gene>
<organism evidence="3 4">
    <name type="scientific">Thermaerobacter subterraneus DSM 13965</name>
    <dbReference type="NCBI Taxonomy" id="867903"/>
    <lineage>
        <taxon>Bacteria</taxon>
        <taxon>Bacillati</taxon>
        <taxon>Bacillota</taxon>
        <taxon>Clostridia</taxon>
        <taxon>Eubacteriales</taxon>
        <taxon>Clostridiales Family XVII. Incertae Sedis</taxon>
        <taxon>Thermaerobacter</taxon>
    </lineage>
</organism>
<evidence type="ECO:0000313" key="3">
    <source>
        <dbReference type="EMBL" id="EKP93798.1"/>
    </source>
</evidence>
<dbReference type="EMBL" id="AENY02000004">
    <property type="protein sequence ID" value="EKP93798.1"/>
    <property type="molecule type" value="Genomic_DNA"/>
</dbReference>
<dbReference type="SMART" id="SM00858">
    <property type="entry name" value="SAF"/>
    <property type="match status" value="1"/>
</dbReference>
<dbReference type="CDD" id="cd11614">
    <property type="entry name" value="SAF_CpaB_FlgA_like"/>
    <property type="match status" value="1"/>
</dbReference>